<protein>
    <submittedName>
        <fullName evidence="2">Uncharacterized protein</fullName>
    </submittedName>
</protein>
<organism evidence="2 3">
    <name type="scientific">Sistotremastrum suecicum HHB10207 ss-3</name>
    <dbReference type="NCBI Taxonomy" id="1314776"/>
    <lineage>
        <taxon>Eukaryota</taxon>
        <taxon>Fungi</taxon>
        <taxon>Dikarya</taxon>
        <taxon>Basidiomycota</taxon>
        <taxon>Agaricomycotina</taxon>
        <taxon>Agaricomycetes</taxon>
        <taxon>Sistotremastrales</taxon>
        <taxon>Sistotremastraceae</taxon>
        <taxon>Sistotremastrum</taxon>
    </lineage>
</organism>
<dbReference type="EMBL" id="KV428089">
    <property type="protein sequence ID" value="KZT37198.1"/>
    <property type="molecule type" value="Genomic_DNA"/>
</dbReference>
<dbReference type="AlphaFoldDB" id="A0A166C8N7"/>
<feature type="region of interest" description="Disordered" evidence="1">
    <location>
        <begin position="24"/>
        <end position="81"/>
    </location>
</feature>
<evidence type="ECO:0000313" key="3">
    <source>
        <dbReference type="Proteomes" id="UP000076798"/>
    </source>
</evidence>
<evidence type="ECO:0000256" key="1">
    <source>
        <dbReference type="SAM" id="MobiDB-lite"/>
    </source>
</evidence>
<keyword evidence="3" id="KW-1185">Reference proteome</keyword>
<name>A0A166C8N7_9AGAM</name>
<reference evidence="2 3" key="1">
    <citation type="journal article" date="2016" name="Mol. Biol. Evol.">
        <title>Comparative Genomics of Early-Diverging Mushroom-Forming Fungi Provides Insights into the Origins of Lignocellulose Decay Capabilities.</title>
        <authorList>
            <person name="Nagy L.G."/>
            <person name="Riley R."/>
            <person name="Tritt A."/>
            <person name="Adam C."/>
            <person name="Daum C."/>
            <person name="Floudas D."/>
            <person name="Sun H."/>
            <person name="Yadav J.S."/>
            <person name="Pangilinan J."/>
            <person name="Larsson K.H."/>
            <person name="Matsuura K."/>
            <person name="Barry K."/>
            <person name="Labutti K."/>
            <person name="Kuo R."/>
            <person name="Ohm R.A."/>
            <person name="Bhattacharya S.S."/>
            <person name="Shirouzu T."/>
            <person name="Yoshinaga Y."/>
            <person name="Martin F.M."/>
            <person name="Grigoriev I.V."/>
            <person name="Hibbett D.S."/>
        </authorList>
    </citation>
    <scope>NUCLEOTIDE SEQUENCE [LARGE SCALE GENOMIC DNA]</scope>
    <source>
        <strain evidence="2 3">HHB10207 ss-3</strain>
    </source>
</reference>
<accession>A0A166C8N7</accession>
<dbReference type="Proteomes" id="UP000076798">
    <property type="component" value="Unassembled WGS sequence"/>
</dbReference>
<evidence type="ECO:0000313" key="2">
    <source>
        <dbReference type="EMBL" id="KZT37198.1"/>
    </source>
</evidence>
<proteinExistence type="predicted"/>
<sequence>MEVILAWIFAHRFCTDITSMVRYQEDDGQSSHRPQRLKGSGEKIPQSRQHAVNDWSPSHRKQRLSARSIKGQRALRRVTRW</sequence>
<gene>
    <name evidence="2" type="ORF">SISSUDRAFT_1048856</name>
</gene>